<dbReference type="EMBL" id="CM017707">
    <property type="protein sequence ID" value="TYG61231.1"/>
    <property type="molecule type" value="Genomic_DNA"/>
</dbReference>
<dbReference type="AlphaFoldDB" id="A0A5D2BV76"/>
<keyword evidence="2" id="KW-1185">Reference proteome</keyword>
<sequence>MPKPLLFFSQTSDFWGSLRAAVTLAAPPQFSTADEASERVFEALAGIDGDVSANRWSRGQVWQQRTTHMGAARDAAP</sequence>
<gene>
    <name evidence="1" type="ORF">ES288_D07G130900v1</name>
</gene>
<evidence type="ECO:0000313" key="1">
    <source>
        <dbReference type="EMBL" id="TYG61231.1"/>
    </source>
</evidence>
<dbReference type="Proteomes" id="UP000323506">
    <property type="component" value="Chromosome D07"/>
</dbReference>
<reference evidence="1 2" key="1">
    <citation type="submission" date="2019-06" db="EMBL/GenBank/DDBJ databases">
        <title>WGS assembly of Gossypium darwinii.</title>
        <authorList>
            <person name="Chen Z.J."/>
            <person name="Sreedasyam A."/>
            <person name="Ando A."/>
            <person name="Song Q."/>
            <person name="De L."/>
            <person name="Hulse-Kemp A."/>
            <person name="Ding M."/>
            <person name="Ye W."/>
            <person name="Kirkbride R."/>
            <person name="Jenkins J."/>
            <person name="Plott C."/>
            <person name="Lovell J."/>
            <person name="Lin Y.-M."/>
            <person name="Vaughn R."/>
            <person name="Liu B."/>
            <person name="Li W."/>
            <person name="Simpson S."/>
            <person name="Scheffler B."/>
            <person name="Saski C."/>
            <person name="Grover C."/>
            <person name="Hu G."/>
            <person name="Conover J."/>
            <person name="Carlson J."/>
            <person name="Shu S."/>
            <person name="Boston L."/>
            <person name="Williams M."/>
            <person name="Peterson D."/>
            <person name="Mcgee K."/>
            <person name="Jones D."/>
            <person name="Wendel J."/>
            <person name="Stelly D."/>
            <person name="Grimwood J."/>
            <person name="Schmutz J."/>
        </authorList>
    </citation>
    <scope>NUCLEOTIDE SEQUENCE [LARGE SCALE GENOMIC DNA]</scope>
    <source>
        <strain evidence="1">1808015.09</strain>
    </source>
</reference>
<accession>A0A5D2BV76</accession>
<proteinExistence type="predicted"/>
<evidence type="ECO:0000313" key="2">
    <source>
        <dbReference type="Proteomes" id="UP000323506"/>
    </source>
</evidence>
<organism evidence="1 2">
    <name type="scientific">Gossypium darwinii</name>
    <name type="common">Darwin's cotton</name>
    <name type="synonym">Gossypium barbadense var. darwinii</name>
    <dbReference type="NCBI Taxonomy" id="34276"/>
    <lineage>
        <taxon>Eukaryota</taxon>
        <taxon>Viridiplantae</taxon>
        <taxon>Streptophyta</taxon>
        <taxon>Embryophyta</taxon>
        <taxon>Tracheophyta</taxon>
        <taxon>Spermatophyta</taxon>
        <taxon>Magnoliopsida</taxon>
        <taxon>eudicotyledons</taxon>
        <taxon>Gunneridae</taxon>
        <taxon>Pentapetalae</taxon>
        <taxon>rosids</taxon>
        <taxon>malvids</taxon>
        <taxon>Malvales</taxon>
        <taxon>Malvaceae</taxon>
        <taxon>Malvoideae</taxon>
        <taxon>Gossypium</taxon>
    </lineage>
</organism>
<protein>
    <submittedName>
        <fullName evidence="1">Uncharacterized protein</fullName>
    </submittedName>
</protein>
<name>A0A5D2BV76_GOSDA</name>